<sequence length="99" mass="11118">MVCDKCQKKLGKVITPDPWKSGARNTTEGGGRKAGENKLLTAKNNRFTPYQQFTKCKICKQVVHQVHSHYCQGCAYKKGICAMCGKQVLDTKDYRQTSC</sequence>
<dbReference type="GO" id="GO:0006397">
    <property type="term" value="P:mRNA processing"/>
    <property type="evidence" value="ECO:0007669"/>
    <property type="project" value="UniProtKB-KW"/>
</dbReference>
<dbReference type="GO" id="GO:0005737">
    <property type="term" value="C:cytoplasm"/>
    <property type="evidence" value="ECO:0007669"/>
    <property type="project" value="UniProtKB-SubCell"/>
</dbReference>
<evidence type="ECO:0000256" key="3">
    <source>
        <dbReference type="ARBA" id="ARBA00018615"/>
    </source>
</evidence>
<dbReference type="PANTHER" id="PTHR11805">
    <property type="entry name" value="CYSTEINE-RICH PDZ-BINDING PROTEIN"/>
    <property type="match status" value="1"/>
</dbReference>
<dbReference type="Pfam" id="PF10235">
    <property type="entry name" value="Cript"/>
    <property type="match status" value="1"/>
</dbReference>
<evidence type="ECO:0000256" key="5">
    <source>
        <dbReference type="ARBA" id="ARBA00022664"/>
    </source>
</evidence>
<keyword evidence="7" id="KW-0508">mRNA splicing</keyword>
<dbReference type="GO" id="GO:0008017">
    <property type="term" value="F:microtubule binding"/>
    <property type="evidence" value="ECO:0007669"/>
    <property type="project" value="TreeGrafter"/>
</dbReference>
<comment type="similarity">
    <text evidence="2">Belongs to the CRIPT family.</text>
</comment>
<proteinExistence type="evidence at transcript level"/>
<dbReference type="AlphaFoldDB" id="T2M4N8"/>
<reference evidence="10" key="1">
    <citation type="journal article" date="2013" name="Genome Biol. Evol.">
        <title>Punctuated emergences of genetic and phenotypic innovations in eumetazoan, bilaterian, euteleostome, and hominidae ancestors.</title>
        <authorList>
            <person name="Wenger Y."/>
            <person name="Galliot B."/>
        </authorList>
    </citation>
    <scope>NUCLEOTIDE SEQUENCE</scope>
    <source>
        <tissue evidence="10">Whole animals</tissue>
    </source>
</reference>
<evidence type="ECO:0000256" key="2">
    <source>
        <dbReference type="ARBA" id="ARBA00009021"/>
    </source>
</evidence>
<dbReference type="GO" id="GO:0005681">
    <property type="term" value="C:spliceosomal complex"/>
    <property type="evidence" value="ECO:0007669"/>
    <property type="project" value="UniProtKB-KW"/>
</dbReference>
<dbReference type="GO" id="GO:0008380">
    <property type="term" value="P:RNA splicing"/>
    <property type="evidence" value="ECO:0007669"/>
    <property type="project" value="UniProtKB-KW"/>
</dbReference>
<name>T2M4N8_HYDVU</name>
<dbReference type="GO" id="GO:0031122">
    <property type="term" value="P:cytoplasmic microtubule organization"/>
    <property type="evidence" value="ECO:0007669"/>
    <property type="project" value="TreeGrafter"/>
</dbReference>
<dbReference type="GO" id="GO:0030425">
    <property type="term" value="C:dendrite"/>
    <property type="evidence" value="ECO:0007669"/>
    <property type="project" value="TreeGrafter"/>
</dbReference>
<organism evidence="10">
    <name type="scientific">Hydra vulgaris</name>
    <name type="common">Hydra</name>
    <name type="synonym">Hydra attenuata</name>
    <dbReference type="NCBI Taxonomy" id="6087"/>
    <lineage>
        <taxon>Eukaryota</taxon>
        <taxon>Metazoa</taxon>
        <taxon>Cnidaria</taxon>
        <taxon>Hydrozoa</taxon>
        <taxon>Hydroidolina</taxon>
        <taxon>Anthoathecata</taxon>
        <taxon>Aplanulata</taxon>
        <taxon>Hydridae</taxon>
        <taxon>Hydra</taxon>
    </lineage>
</organism>
<gene>
    <name evidence="10" type="primary">CRIPT</name>
</gene>
<dbReference type="GO" id="GO:0030165">
    <property type="term" value="F:PDZ domain binding"/>
    <property type="evidence" value="ECO:0007669"/>
    <property type="project" value="TreeGrafter"/>
</dbReference>
<evidence type="ECO:0000313" key="10">
    <source>
        <dbReference type="EMBL" id="CDG66885.1"/>
    </source>
</evidence>
<dbReference type="PANTHER" id="PTHR11805:SF1">
    <property type="entry name" value="CYSTEINE-RICH PDZ-BINDING PROTEIN"/>
    <property type="match status" value="1"/>
</dbReference>
<feature type="region of interest" description="Disordered" evidence="9">
    <location>
        <begin position="16"/>
        <end position="36"/>
    </location>
</feature>
<evidence type="ECO:0000256" key="4">
    <source>
        <dbReference type="ARBA" id="ARBA00022490"/>
    </source>
</evidence>
<keyword evidence="4" id="KW-0963">Cytoplasm</keyword>
<dbReference type="EMBL" id="HAAD01000653">
    <property type="protein sequence ID" value="CDG66885.1"/>
    <property type="molecule type" value="mRNA"/>
</dbReference>
<evidence type="ECO:0000256" key="9">
    <source>
        <dbReference type="SAM" id="MobiDB-lite"/>
    </source>
</evidence>
<accession>T2M4N8</accession>
<comment type="subcellular location">
    <subcellularLocation>
        <location evidence="1">Cytoplasm</location>
    </subcellularLocation>
</comment>
<protein>
    <recommendedName>
        <fullName evidence="3">Cysteine-rich PDZ-binding protein</fullName>
    </recommendedName>
    <alternativeName>
        <fullName evidence="8">Cysteine-rich interactor of PDZ three</fullName>
    </alternativeName>
</protein>
<keyword evidence="6" id="KW-0747">Spliceosome</keyword>
<evidence type="ECO:0000256" key="1">
    <source>
        <dbReference type="ARBA" id="ARBA00004496"/>
    </source>
</evidence>
<dbReference type="InterPro" id="IPR019367">
    <property type="entry name" value="PDZ-binding_CRIPT"/>
</dbReference>
<keyword evidence="5" id="KW-0507">mRNA processing</keyword>
<evidence type="ECO:0000256" key="8">
    <source>
        <dbReference type="ARBA" id="ARBA00032518"/>
    </source>
</evidence>
<evidence type="ECO:0000256" key="6">
    <source>
        <dbReference type="ARBA" id="ARBA00022728"/>
    </source>
</evidence>
<evidence type="ECO:0000256" key="7">
    <source>
        <dbReference type="ARBA" id="ARBA00023187"/>
    </source>
</evidence>